<dbReference type="PANTHER" id="PTHR42339">
    <property type="entry name" value="HISTONE H1"/>
    <property type="match status" value="1"/>
</dbReference>
<sequence length="187" mass="21241">MAPKRKADAMDSATPFAEVSQQKAALQNIDQPLDSEKPAKKARKDASGSKAKAQEAAVSGSGPASWKDIELEVNEDGMVPVYDDCAEIRRKIRILQKDPKFKTAPWLREIGGINSNSFNRFMQAKKRQDGCGNRIYYAAYVYFEKVRIFEKKKKSKKREENEAEHPEGFSTEIPRQVAYIVPRGFYF</sequence>
<accession>A0A9P5Z099</accession>
<comment type="caution">
    <text evidence="3">The sequence shown here is derived from an EMBL/GenBank/DDBJ whole genome shotgun (WGS) entry which is preliminary data.</text>
</comment>
<organism evidence="3 4">
    <name type="scientific">Pholiota conissans</name>
    <dbReference type="NCBI Taxonomy" id="109636"/>
    <lineage>
        <taxon>Eukaryota</taxon>
        <taxon>Fungi</taxon>
        <taxon>Dikarya</taxon>
        <taxon>Basidiomycota</taxon>
        <taxon>Agaricomycotina</taxon>
        <taxon>Agaricomycetes</taxon>
        <taxon>Agaricomycetidae</taxon>
        <taxon>Agaricales</taxon>
        <taxon>Agaricineae</taxon>
        <taxon>Strophariaceae</taxon>
        <taxon>Pholiota</taxon>
    </lineage>
</organism>
<protein>
    <recommendedName>
        <fullName evidence="2">DUF7726 domain-containing protein</fullName>
    </recommendedName>
</protein>
<feature type="domain" description="DUF7726" evidence="2">
    <location>
        <begin position="79"/>
        <end position="153"/>
    </location>
</feature>
<dbReference type="Pfam" id="PF24852">
    <property type="entry name" value="DUF7726"/>
    <property type="match status" value="1"/>
</dbReference>
<proteinExistence type="predicted"/>
<dbReference type="EMBL" id="MU155221">
    <property type="protein sequence ID" value="KAF9479052.1"/>
    <property type="molecule type" value="Genomic_DNA"/>
</dbReference>
<keyword evidence="4" id="KW-1185">Reference proteome</keyword>
<feature type="compositionally biased region" description="Basic and acidic residues" evidence="1">
    <location>
        <begin position="34"/>
        <end position="47"/>
    </location>
</feature>
<feature type="region of interest" description="Disordered" evidence="1">
    <location>
        <begin position="1"/>
        <end position="62"/>
    </location>
</feature>
<gene>
    <name evidence="3" type="ORF">BDN70DRAFT_879209</name>
</gene>
<dbReference type="AlphaFoldDB" id="A0A9P5Z099"/>
<dbReference type="PANTHER" id="PTHR42339:SF1">
    <property type="entry name" value="HISTONE H1"/>
    <property type="match status" value="1"/>
</dbReference>
<evidence type="ECO:0000313" key="4">
    <source>
        <dbReference type="Proteomes" id="UP000807469"/>
    </source>
</evidence>
<feature type="compositionally biased region" description="Polar residues" evidence="1">
    <location>
        <begin position="19"/>
        <end position="30"/>
    </location>
</feature>
<reference evidence="3" key="1">
    <citation type="submission" date="2020-11" db="EMBL/GenBank/DDBJ databases">
        <authorList>
            <consortium name="DOE Joint Genome Institute"/>
            <person name="Ahrendt S."/>
            <person name="Riley R."/>
            <person name="Andreopoulos W."/>
            <person name="Labutti K."/>
            <person name="Pangilinan J."/>
            <person name="Ruiz-Duenas F.J."/>
            <person name="Barrasa J.M."/>
            <person name="Sanchez-Garcia M."/>
            <person name="Camarero S."/>
            <person name="Miyauchi S."/>
            <person name="Serrano A."/>
            <person name="Linde D."/>
            <person name="Babiker R."/>
            <person name="Drula E."/>
            <person name="Ayuso-Fernandez I."/>
            <person name="Pacheco R."/>
            <person name="Padilla G."/>
            <person name="Ferreira P."/>
            <person name="Barriuso J."/>
            <person name="Kellner H."/>
            <person name="Castanera R."/>
            <person name="Alfaro M."/>
            <person name="Ramirez L."/>
            <person name="Pisabarro A.G."/>
            <person name="Kuo A."/>
            <person name="Tritt A."/>
            <person name="Lipzen A."/>
            <person name="He G."/>
            <person name="Yan M."/>
            <person name="Ng V."/>
            <person name="Cullen D."/>
            <person name="Martin F."/>
            <person name="Rosso M.-N."/>
            <person name="Henrissat B."/>
            <person name="Hibbett D."/>
            <person name="Martinez A.T."/>
            <person name="Grigoriev I.V."/>
        </authorList>
    </citation>
    <scope>NUCLEOTIDE SEQUENCE</scope>
    <source>
        <strain evidence="3">CIRM-BRFM 674</strain>
    </source>
</reference>
<name>A0A9P5Z099_9AGAR</name>
<dbReference type="InterPro" id="IPR056143">
    <property type="entry name" value="DUF7726"/>
</dbReference>
<evidence type="ECO:0000313" key="3">
    <source>
        <dbReference type="EMBL" id="KAF9479052.1"/>
    </source>
</evidence>
<dbReference type="OrthoDB" id="2592504at2759"/>
<evidence type="ECO:0000259" key="2">
    <source>
        <dbReference type="Pfam" id="PF24852"/>
    </source>
</evidence>
<dbReference type="Proteomes" id="UP000807469">
    <property type="component" value="Unassembled WGS sequence"/>
</dbReference>
<evidence type="ECO:0000256" key="1">
    <source>
        <dbReference type="SAM" id="MobiDB-lite"/>
    </source>
</evidence>